<dbReference type="Pfam" id="PF17919">
    <property type="entry name" value="RT_RNaseH_2"/>
    <property type="match status" value="1"/>
</dbReference>
<protein>
    <recommendedName>
        <fullName evidence="13">Gypsy retrotransposon integrase-like protein 1</fullName>
        <ecNumber evidence="2">3.1.26.4</ecNumber>
    </recommendedName>
</protein>
<evidence type="ECO:0000256" key="8">
    <source>
        <dbReference type="ARBA" id="ARBA00022842"/>
    </source>
</evidence>
<keyword evidence="8" id="KW-0460">Magnesium</keyword>
<evidence type="ECO:0000256" key="9">
    <source>
        <dbReference type="ARBA" id="ARBA00022884"/>
    </source>
</evidence>
<dbReference type="InterPro" id="IPR041588">
    <property type="entry name" value="Integrase_H2C2"/>
</dbReference>
<keyword evidence="7" id="KW-0378">Hydrolase</keyword>
<organism evidence="17 18">
    <name type="scientific">Clavelina lepadiformis</name>
    <name type="common">Light-bulb sea squirt</name>
    <name type="synonym">Ascidia lepadiformis</name>
    <dbReference type="NCBI Taxonomy" id="159417"/>
    <lineage>
        <taxon>Eukaryota</taxon>
        <taxon>Metazoa</taxon>
        <taxon>Chordata</taxon>
        <taxon>Tunicata</taxon>
        <taxon>Ascidiacea</taxon>
        <taxon>Aplousobranchia</taxon>
        <taxon>Clavelinidae</taxon>
        <taxon>Clavelina</taxon>
    </lineage>
</organism>
<keyword evidence="5" id="KW-0540">Nuclease</keyword>
<keyword evidence="11" id="KW-0695">RNA-directed DNA polymerase</keyword>
<dbReference type="PROSITE" id="PS50994">
    <property type="entry name" value="INTEGRASE"/>
    <property type="match status" value="1"/>
</dbReference>
<dbReference type="CDD" id="cd09274">
    <property type="entry name" value="RNase_HI_RT_Ty3"/>
    <property type="match status" value="1"/>
</dbReference>
<dbReference type="CDD" id="cd00303">
    <property type="entry name" value="retropepsin_like"/>
    <property type="match status" value="1"/>
</dbReference>
<dbReference type="InterPro" id="IPR021109">
    <property type="entry name" value="Peptidase_aspartic_dom_sf"/>
</dbReference>
<dbReference type="InterPro" id="IPR001584">
    <property type="entry name" value="Integrase_cat-core"/>
</dbReference>
<sequence length="1681" mass="190513">MAFNVTLPLLRYKSNEDFQDFLKVFNSYCASVRANQDFKKHLLIESFDKDFVWEIQGKDASVYDLEFDELVERASEAGRSKAEISRLKNSLLDRVQKPDESTRSFVYALRKQGDMAYASADQAPVKNEVLYLALIRGLRNRKISETLVADLEIGRDFFITSARAIALDVSEKTPCSDVFTVARLSHGDESRQDEATVLMKNELAKISGEIKLFNDNIQGRISSIDETVSSVKTQVNTLQRDVDRLHWKPRAPGPSEGRNQRYRNRKSPSDKTRGVLNNPRSNANPSKYDSFRRDCLNRQSLATNHNPRTNACDVNRSKLSWNRSCPPAPATATPAQQHYRKRLCKYVNMMLCSVPICALVDTGASVSLMSKTLFDKVSSENPSTTLGPTLDTQLTTASGTALQVLGLVTLSVQVAGLITECEIYVVNQLTEDFIIGLDFVQHHQCRICYKDKTLEAGSSSTPLLDGRVTLQRNEVYIVEDLIVPASTEVCTSGIFCMDPMIKIPDVEFPALVEGNLRLNDKYGILAGNYLTQVQNGKVPIRLANFSDDEVRLVNGTRVATLHPVSVFGGGDVYQPGTCALVSRLNSTCDCNNNRCIVNSDQRCSVASVEEHRFKPQRDHLQAIEEGVDLGTKLSKSERREVLNLLSKHWKCFSTSQFDLGKTDLIEHHVDIGTSAPVRQPHRRIPPRDKRKVEEILTEMEKQGLVRTSTSPWSSAIVLVRKKSGEVRFCVDYRRVNDLMKKNSFPIPRVDESLDELSSNIYFSTLDLRSGYWQIPMNHRSREVTAFTTHMGLYEWNVMPMGLSNSAATFQRLMHIVLNGLEWRGALAYLDDVIVYGRTFGEHMSRLSDVLNRLEEAGLTLKPSKCSLFQESVKFLGHKISKEGVMCDAEKLEAVANWPIPRTVKHVRQFVGLTSYYRKFIPNYAKIASPLHKLTEKNKKFQWTEEHQNAFATLKRLLCTAPVLAYPNYDKPFILDTDASDNAIGAVLSQVIDDRERVISYCSRSLGKAEKNYSTTRKELLAVVWATKLNRCHLLGQKFLLRTDHASLRWLWQSKELYGQCARWVEHLAEYNFELLHRPGQKHKNADALSRRPNEGTQVNLPYKWHDQQVATSLEDSKQTVNNIDLRGNIGFLPNEVLNLQEEDAEIAPALRWLQLGKRPPYKHVKNLSRMTKHLWAQFGSLHTFDGPVYWANSNRSLPGTHCYRLITPEPMRLSVLQSLHDCVLGGAHLGLTKTCHKVEEKFYWPGWRQDTEKYCRNCDVCQRNKKPPAEPRARLVPSTEDRAMQRVEIDVVGPLPMTSSGFQYILVACDLFTKYVRAWPMRNQTAKTTADVLFHRWFTVHGVPDVIHSDRGGNFESEVFKELLRLMGCSKTRTTSYHPQGNGGVERNNKTIITMLRNYVQEDQRSWDQALSAVVAAYNASVHDSTGVSPHFLLTGRTLRLPADLLGTPTGGVLKTSVIQDLQTRLKIAEKTVRETLRKQRTKMADLYDQRQRGLPIEVGKEVWLKDQVVPQGEYRKFHLPYKGPFTVVNARHPTYTIKDKAGKEQTVHFNRMKLRVHSDDKRDNQLPYDHVPDNGINHCSPFEGLVFIPQNSTDTATGESEATSINTSATEQLSSSQGREDSAVGQLRITEEGNNETIETSQPALVENGPIPSETTSAMTERNLPPRRARRQTRFYPDNE</sequence>
<evidence type="ECO:0000256" key="12">
    <source>
        <dbReference type="ARBA" id="ARBA00023268"/>
    </source>
</evidence>
<evidence type="ECO:0000256" key="7">
    <source>
        <dbReference type="ARBA" id="ARBA00022801"/>
    </source>
</evidence>
<dbReference type="InterPro" id="IPR012337">
    <property type="entry name" value="RNaseH-like_sf"/>
</dbReference>
<dbReference type="InterPro" id="IPR000477">
    <property type="entry name" value="RT_dom"/>
</dbReference>
<dbReference type="EMBL" id="CAWYQH010000108">
    <property type="protein sequence ID" value="CAK8689743.1"/>
    <property type="molecule type" value="Genomic_DNA"/>
</dbReference>
<dbReference type="SUPFAM" id="SSF50630">
    <property type="entry name" value="Acid proteases"/>
    <property type="match status" value="1"/>
</dbReference>
<dbReference type="Gene3D" id="2.40.70.10">
    <property type="entry name" value="Acid Proteases"/>
    <property type="match status" value="1"/>
</dbReference>
<dbReference type="Gene3D" id="3.30.70.270">
    <property type="match status" value="2"/>
</dbReference>
<dbReference type="InterPro" id="IPR043502">
    <property type="entry name" value="DNA/RNA_pol_sf"/>
</dbReference>
<evidence type="ECO:0000256" key="10">
    <source>
        <dbReference type="ARBA" id="ARBA00022908"/>
    </source>
</evidence>
<dbReference type="Gene3D" id="1.10.340.70">
    <property type="match status" value="1"/>
</dbReference>
<evidence type="ECO:0000256" key="11">
    <source>
        <dbReference type="ARBA" id="ARBA00022918"/>
    </source>
</evidence>
<dbReference type="SUPFAM" id="SSF53098">
    <property type="entry name" value="Ribonuclease H-like"/>
    <property type="match status" value="1"/>
</dbReference>
<feature type="compositionally biased region" description="Polar residues" evidence="14">
    <location>
        <begin position="1593"/>
        <end position="1618"/>
    </location>
</feature>
<feature type="domain" description="Integrase catalytic" evidence="16">
    <location>
        <begin position="1273"/>
        <end position="1438"/>
    </location>
</feature>
<name>A0ABP0GE94_CLALP</name>
<dbReference type="EC" id="3.1.26.4" evidence="2"/>
<evidence type="ECO:0000259" key="16">
    <source>
        <dbReference type="PROSITE" id="PS50994"/>
    </source>
</evidence>
<dbReference type="InterPro" id="IPR041577">
    <property type="entry name" value="RT_RNaseH_2"/>
</dbReference>
<dbReference type="PANTHER" id="PTHR37984">
    <property type="entry name" value="PROTEIN CBG26694"/>
    <property type="match status" value="1"/>
</dbReference>
<evidence type="ECO:0000259" key="15">
    <source>
        <dbReference type="PROSITE" id="PS50878"/>
    </source>
</evidence>
<dbReference type="PANTHER" id="PTHR37984:SF5">
    <property type="entry name" value="PROTEIN NYNRIN-LIKE"/>
    <property type="match status" value="1"/>
</dbReference>
<evidence type="ECO:0000256" key="1">
    <source>
        <dbReference type="ARBA" id="ARBA00010879"/>
    </source>
</evidence>
<feature type="region of interest" description="Disordered" evidence="14">
    <location>
        <begin position="246"/>
        <end position="290"/>
    </location>
</feature>
<keyword evidence="9" id="KW-0694">RNA-binding</keyword>
<proteinExistence type="inferred from homology"/>
<dbReference type="PROSITE" id="PS50878">
    <property type="entry name" value="RT_POL"/>
    <property type="match status" value="1"/>
</dbReference>
<feature type="compositionally biased region" description="Polar residues" evidence="14">
    <location>
        <begin position="278"/>
        <end position="287"/>
    </location>
</feature>
<evidence type="ECO:0000256" key="6">
    <source>
        <dbReference type="ARBA" id="ARBA00022759"/>
    </source>
</evidence>
<keyword evidence="3" id="KW-0808">Transferase</keyword>
<dbReference type="InterPro" id="IPR050951">
    <property type="entry name" value="Retrovirus_Pol_polyprotein"/>
</dbReference>
<keyword evidence="10" id="KW-0229">DNA integration</keyword>
<dbReference type="Gene3D" id="3.10.20.370">
    <property type="match status" value="1"/>
</dbReference>
<comment type="similarity">
    <text evidence="1">Belongs to the beta type-B retroviral polymerase family. HERV class-II K(HML-2) pol subfamily.</text>
</comment>
<feature type="region of interest" description="Disordered" evidence="14">
    <location>
        <begin position="1593"/>
        <end position="1681"/>
    </location>
</feature>
<evidence type="ECO:0000313" key="18">
    <source>
        <dbReference type="Proteomes" id="UP001642483"/>
    </source>
</evidence>
<dbReference type="CDD" id="cd01647">
    <property type="entry name" value="RT_LTR"/>
    <property type="match status" value="1"/>
</dbReference>
<comment type="caution">
    <text evidence="17">The sequence shown here is derived from an EMBL/GenBank/DDBJ whole genome shotgun (WGS) entry which is preliminary data.</text>
</comment>
<evidence type="ECO:0000256" key="14">
    <source>
        <dbReference type="SAM" id="MobiDB-lite"/>
    </source>
</evidence>
<evidence type="ECO:0000313" key="17">
    <source>
        <dbReference type="EMBL" id="CAK8689743.1"/>
    </source>
</evidence>
<dbReference type="PROSITE" id="PS00141">
    <property type="entry name" value="ASP_PROTEASE"/>
    <property type="match status" value="1"/>
</dbReference>
<dbReference type="SUPFAM" id="SSF56672">
    <property type="entry name" value="DNA/RNA polymerases"/>
    <property type="match status" value="1"/>
</dbReference>
<dbReference type="InterPro" id="IPR001969">
    <property type="entry name" value="Aspartic_peptidase_AS"/>
</dbReference>
<dbReference type="Gene3D" id="3.30.420.10">
    <property type="entry name" value="Ribonuclease H-like superfamily/Ribonuclease H"/>
    <property type="match status" value="1"/>
</dbReference>
<dbReference type="Pfam" id="PF00078">
    <property type="entry name" value="RVT_1"/>
    <property type="match status" value="1"/>
</dbReference>
<evidence type="ECO:0000256" key="13">
    <source>
        <dbReference type="ARBA" id="ARBA00039658"/>
    </source>
</evidence>
<keyword evidence="4" id="KW-0548">Nucleotidyltransferase</keyword>
<dbReference type="Pfam" id="PF13975">
    <property type="entry name" value="gag-asp_proteas"/>
    <property type="match status" value="1"/>
</dbReference>
<gene>
    <name evidence="17" type="ORF">CVLEPA_LOCUS21709</name>
</gene>
<dbReference type="Pfam" id="PF17921">
    <property type="entry name" value="Integrase_H2C2"/>
    <property type="match status" value="1"/>
</dbReference>
<dbReference type="InterPro" id="IPR036397">
    <property type="entry name" value="RNaseH_sf"/>
</dbReference>
<keyword evidence="6" id="KW-0255">Endonuclease</keyword>
<keyword evidence="12" id="KW-0511">Multifunctional enzyme</keyword>
<evidence type="ECO:0000256" key="5">
    <source>
        <dbReference type="ARBA" id="ARBA00022722"/>
    </source>
</evidence>
<dbReference type="Gene3D" id="3.10.10.10">
    <property type="entry name" value="HIV Type 1 Reverse Transcriptase, subunit A, domain 1"/>
    <property type="match status" value="1"/>
</dbReference>
<keyword evidence="18" id="KW-1185">Reference proteome</keyword>
<feature type="domain" description="Reverse transcriptase" evidence="15">
    <location>
        <begin position="700"/>
        <end position="879"/>
    </location>
</feature>
<accession>A0ABP0GE94</accession>
<evidence type="ECO:0000256" key="3">
    <source>
        <dbReference type="ARBA" id="ARBA00022679"/>
    </source>
</evidence>
<reference evidence="17 18" key="1">
    <citation type="submission" date="2024-02" db="EMBL/GenBank/DDBJ databases">
        <authorList>
            <person name="Daric V."/>
            <person name="Darras S."/>
        </authorList>
    </citation>
    <scope>NUCLEOTIDE SEQUENCE [LARGE SCALE GENOMIC DNA]</scope>
</reference>
<evidence type="ECO:0000256" key="2">
    <source>
        <dbReference type="ARBA" id="ARBA00012180"/>
    </source>
</evidence>
<dbReference type="Pfam" id="PF00665">
    <property type="entry name" value="rve"/>
    <property type="match status" value="1"/>
</dbReference>
<dbReference type="Proteomes" id="UP001642483">
    <property type="component" value="Unassembled WGS sequence"/>
</dbReference>
<dbReference type="InterPro" id="IPR043128">
    <property type="entry name" value="Rev_trsase/Diguanyl_cyclase"/>
</dbReference>
<evidence type="ECO:0000256" key="4">
    <source>
        <dbReference type="ARBA" id="ARBA00022695"/>
    </source>
</evidence>